<feature type="compositionally biased region" description="Basic and acidic residues" evidence="1">
    <location>
        <begin position="489"/>
        <end position="500"/>
    </location>
</feature>
<evidence type="ECO:0000313" key="3">
    <source>
        <dbReference type="Proteomes" id="UP000782610"/>
    </source>
</evidence>
<proteinExistence type="predicted"/>
<dbReference type="AlphaFoldDB" id="A0A933L0I8"/>
<sequence length="500" mass="51473">MITEPERTKPSDSVLDTQQAGVRAADCMVATGHPLAARTAIRMLERGGSAVDAAIAADAILGVVEPMATGIGGDLLAMLVEPGGKPIAYNGTGRAPEALTAELVDALPGRKIPERHPLSTTTPGVVRGWFDLHARYGRLPMAELLAPAIEVAEAGFAVGPICAREWTLFEPVLRSDPVSAVLYHAGNTPAAGERFANPELAAVLRAIAAGGPAAFYEGEPARAAARASRARGGVLAEGDFAHHSGHFDTPLSAEFRGLTVLECPPNTHGLAVLEALTELEKLPLDPADPATTLAAVRAVGRGLAKAREIVADPAGNTVCTVVVDRDGLAVTLMSSVFKRFGSGIGVPGCGFVLQNRGSGFSAPGHINGPAPGKRPYHTVVPAAALKQGRFHAGFGVVGGAMQPQGHVQLLLRLAAWGEPLQAAIDAPRWRLESDTALAIEAGTPAPIVEALRAAGYADPRDGGELGGRSDFGGAQMVMRAPDGSLLGGSDKRKDGMALGT</sequence>
<dbReference type="Pfam" id="PF01019">
    <property type="entry name" value="G_glu_transpept"/>
    <property type="match status" value="1"/>
</dbReference>
<comment type="caution">
    <text evidence="2">The sequence shown here is derived from an EMBL/GenBank/DDBJ whole genome shotgun (WGS) entry which is preliminary data.</text>
</comment>
<dbReference type="EMBL" id="JACRAF010000015">
    <property type="protein sequence ID" value="MBI4920942.1"/>
    <property type="molecule type" value="Genomic_DNA"/>
</dbReference>
<dbReference type="InterPro" id="IPR029055">
    <property type="entry name" value="Ntn_hydrolases_N"/>
</dbReference>
<dbReference type="Proteomes" id="UP000782610">
    <property type="component" value="Unassembled WGS sequence"/>
</dbReference>
<organism evidence="2 3">
    <name type="scientific">Devosia nanyangense</name>
    <dbReference type="NCBI Taxonomy" id="1228055"/>
    <lineage>
        <taxon>Bacteria</taxon>
        <taxon>Pseudomonadati</taxon>
        <taxon>Pseudomonadota</taxon>
        <taxon>Alphaproteobacteria</taxon>
        <taxon>Hyphomicrobiales</taxon>
        <taxon>Devosiaceae</taxon>
        <taxon>Devosia</taxon>
    </lineage>
</organism>
<dbReference type="InterPro" id="IPR043137">
    <property type="entry name" value="GGT_ssub_C"/>
</dbReference>
<dbReference type="InterPro" id="IPR052896">
    <property type="entry name" value="GGT-like_enzyme"/>
</dbReference>
<accession>A0A933L0I8</accession>
<evidence type="ECO:0000256" key="1">
    <source>
        <dbReference type="SAM" id="MobiDB-lite"/>
    </source>
</evidence>
<reference evidence="2" key="1">
    <citation type="submission" date="2020-07" db="EMBL/GenBank/DDBJ databases">
        <title>Huge and variable diversity of episymbiotic CPR bacteria and DPANN archaea in groundwater ecosystems.</title>
        <authorList>
            <person name="He C.Y."/>
            <person name="Keren R."/>
            <person name="Whittaker M."/>
            <person name="Farag I.F."/>
            <person name="Doudna J."/>
            <person name="Cate J.H.D."/>
            <person name="Banfield J.F."/>
        </authorList>
    </citation>
    <scope>NUCLEOTIDE SEQUENCE</scope>
    <source>
        <strain evidence="2">NC_groundwater_1586_Pr3_B-0.1um_66_15</strain>
    </source>
</reference>
<dbReference type="PANTHER" id="PTHR43881">
    <property type="entry name" value="GAMMA-GLUTAMYLTRANSPEPTIDASE (AFU_ORTHOLOGUE AFUA_4G13580)"/>
    <property type="match status" value="1"/>
</dbReference>
<feature type="region of interest" description="Disordered" evidence="1">
    <location>
        <begin position="479"/>
        <end position="500"/>
    </location>
</feature>
<gene>
    <name evidence="2" type="ORF">HY834_04280</name>
</gene>
<evidence type="ECO:0000313" key="2">
    <source>
        <dbReference type="EMBL" id="MBI4920942.1"/>
    </source>
</evidence>
<protein>
    <submittedName>
        <fullName evidence="2">Gamma-glutamyltransferase</fullName>
    </submittedName>
</protein>
<dbReference type="SUPFAM" id="SSF56235">
    <property type="entry name" value="N-terminal nucleophile aminohydrolases (Ntn hydrolases)"/>
    <property type="match status" value="1"/>
</dbReference>
<dbReference type="PRINTS" id="PR01210">
    <property type="entry name" value="GGTRANSPTASE"/>
</dbReference>
<name>A0A933L0I8_9HYPH</name>
<dbReference type="Gene3D" id="3.60.20.40">
    <property type="match status" value="1"/>
</dbReference>
<dbReference type="PANTHER" id="PTHR43881:SF1">
    <property type="entry name" value="GAMMA-GLUTAMYLTRANSPEPTIDASE (AFU_ORTHOLOGUE AFUA_4G13580)"/>
    <property type="match status" value="1"/>
</dbReference>